<protein>
    <submittedName>
        <fullName evidence="1">Uncharacterized protein</fullName>
    </submittedName>
</protein>
<comment type="caution">
    <text evidence="1">The sequence shown here is derived from an EMBL/GenBank/DDBJ whole genome shotgun (WGS) entry which is preliminary data.</text>
</comment>
<proteinExistence type="predicted"/>
<organism evidence="1 2">
    <name type="scientific">Natrinema gari JCM 14663</name>
    <dbReference type="NCBI Taxonomy" id="1230459"/>
    <lineage>
        <taxon>Archaea</taxon>
        <taxon>Methanobacteriati</taxon>
        <taxon>Methanobacteriota</taxon>
        <taxon>Stenosarchaea group</taxon>
        <taxon>Halobacteria</taxon>
        <taxon>Halobacteriales</taxon>
        <taxon>Natrialbaceae</taxon>
        <taxon>Natrinema</taxon>
    </lineage>
</organism>
<evidence type="ECO:0000313" key="1">
    <source>
        <dbReference type="EMBL" id="ELY85407.1"/>
    </source>
</evidence>
<gene>
    <name evidence="1" type="ORF">C486_00160</name>
</gene>
<accession>L9ZIJ4</accession>
<reference evidence="1 2" key="1">
    <citation type="journal article" date="2014" name="PLoS Genet.">
        <title>Phylogenetically driven sequencing of extremely halophilic archaea reveals strategies for static and dynamic osmo-response.</title>
        <authorList>
            <person name="Becker E.A."/>
            <person name="Seitzer P.M."/>
            <person name="Tritt A."/>
            <person name="Larsen D."/>
            <person name="Krusor M."/>
            <person name="Yao A.I."/>
            <person name="Wu D."/>
            <person name="Madern D."/>
            <person name="Eisen J.A."/>
            <person name="Darling A.E."/>
            <person name="Facciotti M.T."/>
        </authorList>
    </citation>
    <scope>NUCLEOTIDE SEQUENCE [LARGE SCALE GENOMIC DNA]</scope>
    <source>
        <strain evidence="1 2">JCM 14663</strain>
    </source>
</reference>
<dbReference type="PATRIC" id="fig|1230459.4.peg.31"/>
<dbReference type="AlphaFoldDB" id="L9ZIJ4"/>
<sequence length="72" mass="8380">MHDRKEFDLTVRETLVRDLETDEERKRWEVGAEKVDRPPLGKTPAEALRVFADSLENDNEDVRIDLDELAAD</sequence>
<evidence type="ECO:0000313" key="2">
    <source>
        <dbReference type="Proteomes" id="UP000011592"/>
    </source>
</evidence>
<keyword evidence="2" id="KW-1185">Reference proteome</keyword>
<dbReference type="Proteomes" id="UP000011592">
    <property type="component" value="Unassembled WGS sequence"/>
</dbReference>
<dbReference type="RefSeq" id="WP_008451555.1">
    <property type="nucleotide sequence ID" value="NZ_AOIJ01000006.1"/>
</dbReference>
<dbReference type="EMBL" id="AOIJ01000006">
    <property type="protein sequence ID" value="ELY85407.1"/>
    <property type="molecule type" value="Genomic_DNA"/>
</dbReference>
<name>L9ZIJ4_9EURY</name>